<name>A0ABQ9BVX0_9ROSI</name>
<reference evidence="1" key="2">
    <citation type="journal article" date="2023" name="Int. J. Mol. Sci.">
        <title>De Novo Assembly and Annotation of 11 Diverse Shrub Willow (Salix) Genomes Reveals Novel Gene Organization in Sex-Linked Regions.</title>
        <authorList>
            <person name="Hyden B."/>
            <person name="Feng K."/>
            <person name="Yates T.B."/>
            <person name="Jawdy S."/>
            <person name="Cereghino C."/>
            <person name="Smart L.B."/>
            <person name="Muchero W."/>
        </authorList>
    </citation>
    <scope>NUCLEOTIDE SEQUENCE</scope>
    <source>
        <tissue evidence="1">Shoot tip</tissue>
    </source>
</reference>
<dbReference type="EMBL" id="JAPFFI010000006">
    <property type="protein sequence ID" value="KAJ6391333.1"/>
    <property type="molecule type" value="Genomic_DNA"/>
</dbReference>
<protein>
    <submittedName>
        <fullName evidence="1">Uncharacterized protein</fullName>
    </submittedName>
</protein>
<dbReference type="Gene3D" id="3.30.420.40">
    <property type="match status" value="1"/>
</dbReference>
<accession>A0ABQ9BVX0</accession>
<keyword evidence="2" id="KW-1185">Reference proteome</keyword>
<evidence type="ECO:0000313" key="2">
    <source>
        <dbReference type="Proteomes" id="UP001141253"/>
    </source>
</evidence>
<organism evidence="1 2">
    <name type="scientific">Salix suchowensis</name>
    <dbReference type="NCBI Taxonomy" id="1278906"/>
    <lineage>
        <taxon>Eukaryota</taxon>
        <taxon>Viridiplantae</taxon>
        <taxon>Streptophyta</taxon>
        <taxon>Embryophyta</taxon>
        <taxon>Tracheophyta</taxon>
        <taxon>Spermatophyta</taxon>
        <taxon>Magnoliopsida</taxon>
        <taxon>eudicotyledons</taxon>
        <taxon>Gunneridae</taxon>
        <taxon>Pentapetalae</taxon>
        <taxon>rosids</taxon>
        <taxon>fabids</taxon>
        <taxon>Malpighiales</taxon>
        <taxon>Salicaceae</taxon>
        <taxon>Saliceae</taxon>
        <taxon>Salix</taxon>
    </lineage>
</organism>
<proteinExistence type="predicted"/>
<evidence type="ECO:0000313" key="1">
    <source>
        <dbReference type="EMBL" id="KAJ6391333.1"/>
    </source>
</evidence>
<gene>
    <name evidence="1" type="ORF">OIU77_025336</name>
</gene>
<sequence>MGLQPRKVLDNSTSDILEGMNGQQVEEFDPPEVRALIEGQFLSMRAHSERFGMPSPPRRIIAAGGASADQSILTLYYLYSLCVPWSCIKG</sequence>
<reference evidence="1" key="1">
    <citation type="submission" date="2022-10" db="EMBL/GenBank/DDBJ databases">
        <authorList>
            <person name="Hyden B.L."/>
            <person name="Feng K."/>
            <person name="Yates T."/>
            <person name="Jawdy S."/>
            <person name="Smart L.B."/>
            <person name="Muchero W."/>
        </authorList>
    </citation>
    <scope>NUCLEOTIDE SEQUENCE</scope>
    <source>
        <tissue evidence="1">Shoot tip</tissue>
    </source>
</reference>
<dbReference type="Proteomes" id="UP001141253">
    <property type="component" value="Chromosome 2"/>
</dbReference>
<comment type="caution">
    <text evidence="1">The sequence shown here is derived from an EMBL/GenBank/DDBJ whole genome shotgun (WGS) entry which is preliminary data.</text>
</comment>